<comment type="similarity">
    <text evidence="2">Belongs to the YkuD family.</text>
</comment>
<dbReference type="Gene3D" id="2.40.440.10">
    <property type="entry name" value="L,D-transpeptidase catalytic domain-like"/>
    <property type="match status" value="1"/>
</dbReference>
<dbReference type="InterPro" id="IPR005490">
    <property type="entry name" value="LD_TPept_cat_dom"/>
</dbReference>
<dbReference type="PROSITE" id="PS51257">
    <property type="entry name" value="PROKAR_LIPOPROTEIN"/>
    <property type="match status" value="1"/>
</dbReference>
<evidence type="ECO:0000256" key="1">
    <source>
        <dbReference type="ARBA" id="ARBA00004752"/>
    </source>
</evidence>
<dbReference type="GO" id="GO:0008360">
    <property type="term" value="P:regulation of cell shape"/>
    <property type="evidence" value="ECO:0007669"/>
    <property type="project" value="UniProtKB-UniRule"/>
</dbReference>
<keyword evidence="11" id="KW-1185">Reference proteome</keyword>
<dbReference type="CDD" id="cd16913">
    <property type="entry name" value="YkuD_like"/>
    <property type="match status" value="1"/>
</dbReference>
<dbReference type="KEGG" id="ccx:COCOR_01124"/>
<reference evidence="11" key="2">
    <citation type="submission" date="2012-03" db="EMBL/GenBank/DDBJ databases">
        <title>Genome sequence of the fruiting myxobacterium Corallococcus coralloides DSM 2259.</title>
        <authorList>
            <person name="Huntley S."/>
            <person name="Zhang Y."/>
            <person name="Treuner-Lange A."/>
            <person name="Sensen C.W."/>
            <person name="Sogaard-Andersen L."/>
        </authorList>
    </citation>
    <scope>NUCLEOTIDE SEQUENCE [LARGE SCALE GENOMIC DNA]</scope>
    <source>
        <strain evidence="11">ATCC 25202 / DSM 2259 / NBRC 100086 / M2</strain>
    </source>
</reference>
<evidence type="ECO:0000256" key="2">
    <source>
        <dbReference type="ARBA" id="ARBA00005992"/>
    </source>
</evidence>
<feature type="region of interest" description="Disordered" evidence="8">
    <location>
        <begin position="163"/>
        <end position="209"/>
    </location>
</feature>
<evidence type="ECO:0000313" key="10">
    <source>
        <dbReference type="EMBL" id="AFE03884.1"/>
    </source>
</evidence>
<organism evidence="10 11">
    <name type="scientific">Corallococcus coralloides (strain ATCC 25202 / DSM 2259 / NBRC 100086 / M2)</name>
    <name type="common">Myxococcus coralloides</name>
    <dbReference type="NCBI Taxonomy" id="1144275"/>
    <lineage>
        <taxon>Bacteria</taxon>
        <taxon>Pseudomonadati</taxon>
        <taxon>Myxococcota</taxon>
        <taxon>Myxococcia</taxon>
        <taxon>Myxococcales</taxon>
        <taxon>Cystobacterineae</taxon>
        <taxon>Myxococcaceae</taxon>
        <taxon>Corallococcus</taxon>
    </lineage>
</organism>
<dbReference type="PANTHER" id="PTHR30582:SF2">
    <property type="entry name" value="L,D-TRANSPEPTIDASE YCIB-RELATED"/>
    <property type="match status" value="1"/>
</dbReference>
<dbReference type="InParanoid" id="H8MP92"/>
<dbReference type="AlphaFoldDB" id="H8MP92"/>
<evidence type="ECO:0000256" key="6">
    <source>
        <dbReference type="ARBA" id="ARBA00023316"/>
    </source>
</evidence>
<keyword evidence="6 7" id="KW-0961">Cell wall biogenesis/degradation</keyword>
<dbReference type="InterPro" id="IPR038063">
    <property type="entry name" value="Transpep_catalytic_dom"/>
</dbReference>
<name>H8MP92_CORCM</name>
<dbReference type="Proteomes" id="UP000007587">
    <property type="component" value="Chromosome"/>
</dbReference>
<dbReference type="GO" id="GO:0018104">
    <property type="term" value="P:peptidoglycan-protein cross-linking"/>
    <property type="evidence" value="ECO:0007669"/>
    <property type="project" value="TreeGrafter"/>
</dbReference>
<dbReference type="GO" id="GO:0071555">
    <property type="term" value="P:cell wall organization"/>
    <property type="evidence" value="ECO:0007669"/>
    <property type="project" value="UniProtKB-UniRule"/>
</dbReference>
<dbReference type="eggNOG" id="COG1376">
    <property type="taxonomic scope" value="Bacteria"/>
</dbReference>
<evidence type="ECO:0000256" key="4">
    <source>
        <dbReference type="ARBA" id="ARBA00022960"/>
    </source>
</evidence>
<dbReference type="HOGENOM" id="CLU_025323_0_0_7"/>
<dbReference type="STRING" id="1144275.COCOR_01124"/>
<dbReference type="Pfam" id="PF03734">
    <property type="entry name" value="YkuD"/>
    <property type="match status" value="1"/>
</dbReference>
<gene>
    <name evidence="10" type="ordered locus">COCOR_01124</name>
</gene>
<dbReference type="GO" id="GO:0005576">
    <property type="term" value="C:extracellular region"/>
    <property type="evidence" value="ECO:0007669"/>
    <property type="project" value="TreeGrafter"/>
</dbReference>
<dbReference type="GO" id="GO:0071972">
    <property type="term" value="F:peptidoglycan L,D-transpeptidase activity"/>
    <property type="evidence" value="ECO:0007669"/>
    <property type="project" value="TreeGrafter"/>
</dbReference>
<protein>
    <submittedName>
        <fullName evidence="10">ErfK/YbiS/YcfS/YnhG family protein</fullName>
    </submittedName>
</protein>
<dbReference type="PROSITE" id="PS52029">
    <property type="entry name" value="LD_TPASE"/>
    <property type="match status" value="1"/>
</dbReference>
<feature type="active site" description="Proton donor/acceptor" evidence="7">
    <location>
        <position position="555"/>
    </location>
</feature>
<proteinExistence type="inferred from homology"/>
<feature type="domain" description="L,D-TPase catalytic" evidence="9">
    <location>
        <begin position="478"/>
        <end position="611"/>
    </location>
</feature>
<evidence type="ECO:0000256" key="7">
    <source>
        <dbReference type="PROSITE-ProRule" id="PRU01373"/>
    </source>
</evidence>
<evidence type="ECO:0000256" key="5">
    <source>
        <dbReference type="ARBA" id="ARBA00022984"/>
    </source>
</evidence>
<dbReference type="PANTHER" id="PTHR30582">
    <property type="entry name" value="L,D-TRANSPEPTIDASE"/>
    <property type="match status" value="1"/>
</dbReference>
<evidence type="ECO:0000259" key="9">
    <source>
        <dbReference type="PROSITE" id="PS52029"/>
    </source>
</evidence>
<evidence type="ECO:0000256" key="8">
    <source>
        <dbReference type="SAM" id="MobiDB-lite"/>
    </source>
</evidence>
<dbReference type="UniPathway" id="UPA00219"/>
<comment type="pathway">
    <text evidence="1 7">Cell wall biogenesis; peptidoglycan biosynthesis.</text>
</comment>
<accession>H8MP92</accession>
<feature type="active site" description="Nucleophile" evidence="7">
    <location>
        <position position="571"/>
    </location>
</feature>
<reference evidence="10 11" key="1">
    <citation type="journal article" date="2012" name="J. Bacteriol.">
        <title>Complete Genome Sequence of the Fruiting Myxobacterium Corallococcus coralloides DSM 2259.</title>
        <authorList>
            <person name="Huntley S."/>
            <person name="Zhang Y."/>
            <person name="Treuner-Lange A."/>
            <person name="Kneip S."/>
            <person name="Sensen C.W."/>
            <person name="Sogaard-Andersen L."/>
        </authorList>
    </citation>
    <scope>NUCLEOTIDE SEQUENCE [LARGE SCALE GENOMIC DNA]</scope>
    <source>
        <strain evidence="11">ATCC 25202 / DSM 2259 / NBRC 100086 / M2</strain>
    </source>
</reference>
<sequence length="635" mass="68280">MSAGTRTVAACMRRRWFPLGLPLLFFACAPVEPPVPAASVDAGTVTAAHASAHDVEAAQEASAQALHSAWQATAPEPADDGGVAHAAAPALLGAVDTLEDAGSTLSLEPSLAQSISVGANTEALPGEEEPQVITESEVPVLELGPDGEPLIDTEDEATATGPDVLARNLDGGSAPDSPVIAVGSDPNAPVANAGTDTPEPTAITGADGDEEAVAEAPLTEVDAGMEPYAIPYAPDAGSLRVRRSIAVRSEPRQDSPSLGTVAQDMRVKWQGAMRGPDCDWVQLQPRGWVCERYLEQNFREPRVRPLPRVEEGALTPGVYARVVGHRVRAYPSLALARKKRQGVLLKGSVTVKLLGQVKVGRRTFWRTSDGQYFEARVLREHRPSDFSGLDAEALASLPMPFGWAQSRAAPRTDVVVRKAPDARAARETTLPPRTLVSVRELSPDGQWVRIAEDHWVARDDLHVAWSLASPSIVEPGARWLDVDLEAQTLIAYEGDRPVYATLISSGKPGTDTPEGLFRIWVKFAEADMTGTMGKASYRVATVPWTMFFEGDFALHTAYWHDRFGEPVSHGCINLAPKDARALYGWTTPEVPTGWSMVHAMPEDPGTWVRIRGQAHEAPKKRRKGTAPVVATVRDL</sequence>
<keyword evidence="3" id="KW-0808">Transferase</keyword>
<evidence type="ECO:0000313" key="11">
    <source>
        <dbReference type="Proteomes" id="UP000007587"/>
    </source>
</evidence>
<dbReference type="EMBL" id="CP003389">
    <property type="protein sequence ID" value="AFE03884.1"/>
    <property type="molecule type" value="Genomic_DNA"/>
</dbReference>
<dbReference type="GO" id="GO:0016740">
    <property type="term" value="F:transferase activity"/>
    <property type="evidence" value="ECO:0007669"/>
    <property type="project" value="UniProtKB-KW"/>
</dbReference>
<dbReference type="InterPro" id="IPR050979">
    <property type="entry name" value="LD-transpeptidase"/>
</dbReference>
<evidence type="ECO:0000256" key="3">
    <source>
        <dbReference type="ARBA" id="ARBA00022679"/>
    </source>
</evidence>
<keyword evidence="5 7" id="KW-0573">Peptidoglycan synthesis</keyword>
<keyword evidence="4 7" id="KW-0133">Cell shape</keyword>
<dbReference type="SUPFAM" id="SSF141523">
    <property type="entry name" value="L,D-transpeptidase catalytic domain-like"/>
    <property type="match status" value="1"/>
</dbReference>